<proteinExistence type="predicted"/>
<dbReference type="Proteomes" id="UP000663823">
    <property type="component" value="Unassembled WGS sequence"/>
</dbReference>
<gene>
    <name evidence="3" type="ORF">OTI717_LOCUS14668</name>
    <name evidence="2" type="ORF">RFH988_LOCUS10497</name>
</gene>
<dbReference type="EMBL" id="CAJOAX010001659">
    <property type="protein sequence ID" value="CAF3734938.1"/>
    <property type="molecule type" value="Genomic_DNA"/>
</dbReference>
<sequence>MSLTTRNTKIETLAWITDDEAEFWTSTTPIETKKTFHYFSTSKKNSSSDDLHYKTNKQLNSQIEDPLSLSYKQLIEKQAKEVSENAEKTKIFEKFQLEENGPEINMGFLDRLFHSSSKPLISEKDYLDDEVFTEIDESEIMAVINNNADIDVSSNVENKSTDNIPFINDLKSFIDELGEEKDVIMGTIDEETLFNRRSRKTKSLPAPPIKNDDISFSRTSY</sequence>
<evidence type="ECO:0000313" key="4">
    <source>
        <dbReference type="Proteomes" id="UP000663882"/>
    </source>
</evidence>
<evidence type="ECO:0000313" key="2">
    <source>
        <dbReference type="EMBL" id="CAF0930240.1"/>
    </source>
</evidence>
<comment type="caution">
    <text evidence="2">The sequence shown here is derived from an EMBL/GenBank/DDBJ whole genome shotgun (WGS) entry which is preliminary data.</text>
</comment>
<name>A0A814BJP0_9BILA</name>
<dbReference type="Proteomes" id="UP000663882">
    <property type="component" value="Unassembled WGS sequence"/>
</dbReference>
<dbReference type="OrthoDB" id="10007567at2759"/>
<evidence type="ECO:0000256" key="1">
    <source>
        <dbReference type="SAM" id="MobiDB-lite"/>
    </source>
</evidence>
<dbReference type="EMBL" id="CAJNOO010000393">
    <property type="protein sequence ID" value="CAF0930240.1"/>
    <property type="molecule type" value="Genomic_DNA"/>
</dbReference>
<accession>A0A814BJP0</accession>
<reference evidence="2" key="1">
    <citation type="submission" date="2021-02" db="EMBL/GenBank/DDBJ databases">
        <authorList>
            <person name="Nowell W R."/>
        </authorList>
    </citation>
    <scope>NUCLEOTIDE SEQUENCE</scope>
</reference>
<feature type="region of interest" description="Disordered" evidence="1">
    <location>
        <begin position="199"/>
        <end position="221"/>
    </location>
</feature>
<organism evidence="2 4">
    <name type="scientific">Rotaria sordida</name>
    <dbReference type="NCBI Taxonomy" id="392033"/>
    <lineage>
        <taxon>Eukaryota</taxon>
        <taxon>Metazoa</taxon>
        <taxon>Spiralia</taxon>
        <taxon>Gnathifera</taxon>
        <taxon>Rotifera</taxon>
        <taxon>Eurotatoria</taxon>
        <taxon>Bdelloidea</taxon>
        <taxon>Philodinida</taxon>
        <taxon>Philodinidae</taxon>
        <taxon>Rotaria</taxon>
    </lineage>
</organism>
<dbReference type="AlphaFoldDB" id="A0A814BJP0"/>
<evidence type="ECO:0000313" key="3">
    <source>
        <dbReference type="EMBL" id="CAF3734938.1"/>
    </source>
</evidence>
<protein>
    <submittedName>
        <fullName evidence="2">Uncharacterized protein</fullName>
    </submittedName>
</protein>